<evidence type="ECO:0000313" key="2">
    <source>
        <dbReference type="Proteomes" id="UP000245283"/>
    </source>
</evidence>
<gene>
    <name evidence="1" type="ORF">DD236_09515</name>
</gene>
<sequence>MSTQVEFWFDASCPWTWITSRWLVEVAEARDLDIQWKPFSLAVLNEDKDIPENYREHVEEGRMGAQVAAGVAAEEGNETLGRFYETLGRLYHSEGRVNDPIAISEALTASGAAADIMDRFADFEDAVAESTHAGLELVGDEVGVPIIAIDGVAFFGPVISPAPHGEDALRLWDGCLALAHTPGFFELKRSRDVGPIFD</sequence>
<organism evidence="1 2">
    <name type="scientific">Ancrocorticia populi</name>
    <dbReference type="NCBI Taxonomy" id="2175228"/>
    <lineage>
        <taxon>Bacteria</taxon>
        <taxon>Bacillati</taxon>
        <taxon>Actinomycetota</taxon>
        <taxon>Actinomycetes</taxon>
        <taxon>Actinomycetales</taxon>
        <taxon>Actinomycetaceae</taxon>
        <taxon>Ancrocorticia</taxon>
    </lineage>
</organism>
<keyword evidence="2" id="KW-1185">Reference proteome</keyword>
<dbReference type="SUPFAM" id="SSF52833">
    <property type="entry name" value="Thioredoxin-like"/>
    <property type="match status" value="1"/>
</dbReference>
<accession>A0A2V1K847</accession>
<dbReference type="AlphaFoldDB" id="A0A2V1K847"/>
<comment type="caution">
    <text evidence="1">The sequence shown here is derived from an EMBL/GenBank/DDBJ whole genome shotgun (WGS) entry which is preliminary data.</text>
</comment>
<proteinExistence type="predicted"/>
<reference evidence="2" key="1">
    <citation type="submission" date="2018-05" db="EMBL/GenBank/DDBJ databases">
        <authorList>
            <person name="Li Y."/>
        </authorList>
    </citation>
    <scope>NUCLEOTIDE SEQUENCE [LARGE SCALE GENOMIC DNA]</scope>
    <source>
        <strain evidence="2">sk1b4</strain>
    </source>
</reference>
<dbReference type="OrthoDB" id="4125991at2"/>
<name>A0A2V1K847_9ACTO</name>
<evidence type="ECO:0000313" key="1">
    <source>
        <dbReference type="EMBL" id="PWF25677.1"/>
    </source>
</evidence>
<dbReference type="Proteomes" id="UP000245283">
    <property type="component" value="Unassembled WGS sequence"/>
</dbReference>
<protein>
    <submittedName>
        <fullName evidence="1">Disulfide bond formation protein DsbA</fullName>
    </submittedName>
</protein>
<dbReference type="EMBL" id="QETB01000005">
    <property type="protein sequence ID" value="PWF25677.1"/>
    <property type="molecule type" value="Genomic_DNA"/>
</dbReference>
<dbReference type="InterPro" id="IPR036249">
    <property type="entry name" value="Thioredoxin-like_sf"/>
</dbReference>
<dbReference type="InterPro" id="IPR053977">
    <property type="entry name" value="Rv2466c-like"/>
</dbReference>
<dbReference type="Pfam" id="PF22234">
    <property type="entry name" value="Rv2466c-like"/>
    <property type="match status" value="1"/>
</dbReference>
<dbReference type="RefSeq" id="WP_109094166.1">
    <property type="nucleotide sequence ID" value="NZ_CAMELQ010000043.1"/>
</dbReference>
<dbReference type="Gene3D" id="3.40.30.10">
    <property type="entry name" value="Glutaredoxin"/>
    <property type="match status" value="1"/>
</dbReference>